<dbReference type="EMBL" id="PDJE01000001">
    <property type="protein sequence ID" value="PFG29354.1"/>
    <property type="molecule type" value="Genomic_DNA"/>
</dbReference>
<dbReference type="PANTHER" id="PTHR43355">
    <property type="entry name" value="FLAVIN REDUCTASE (NADPH)"/>
    <property type="match status" value="1"/>
</dbReference>
<dbReference type="Pfam" id="PF13460">
    <property type="entry name" value="NAD_binding_10"/>
    <property type="match status" value="1"/>
</dbReference>
<dbReference type="RefSeq" id="WP_098405945.1">
    <property type="nucleotide sequence ID" value="NZ_PDJE01000001.1"/>
</dbReference>
<accession>A0A2A9DS02</accession>
<dbReference type="Proteomes" id="UP000221369">
    <property type="component" value="Unassembled WGS sequence"/>
</dbReference>
<dbReference type="Gene3D" id="3.40.50.720">
    <property type="entry name" value="NAD(P)-binding Rossmann-like Domain"/>
    <property type="match status" value="1"/>
</dbReference>
<sequence>MRIAVIGATGMIGARIAAEAAQRGHAVTAVSRSKRADAASNMSPIAADATDAAAMRALAHGNDALVLATRPAPGAEHLVRDPARIVLAAAQDARRRVCVIGGSAPLKTPDGTGLVIDDARFVPSEWQTFARASVEQHDECTRSRADWVYVSPPAVIEPGRRTGSYVLGTDTLLVDDAGVSWISAEDFAVMVVDQLEAPPSSISHLTARA</sequence>
<dbReference type="InterPro" id="IPR016040">
    <property type="entry name" value="NAD(P)-bd_dom"/>
</dbReference>
<feature type="domain" description="NAD(P)-binding" evidence="1">
    <location>
        <begin position="7"/>
        <end position="198"/>
    </location>
</feature>
<protein>
    <recommendedName>
        <fullName evidence="1">NAD(P)-binding domain-containing protein</fullName>
    </recommendedName>
</protein>
<dbReference type="GO" id="GO:0016646">
    <property type="term" value="F:oxidoreductase activity, acting on the CH-NH group of donors, NAD or NADP as acceptor"/>
    <property type="evidence" value="ECO:0007669"/>
    <property type="project" value="TreeGrafter"/>
</dbReference>
<evidence type="ECO:0000313" key="2">
    <source>
        <dbReference type="EMBL" id="PFG29354.1"/>
    </source>
</evidence>
<comment type="caution">
    <text evidence="2">The sequence shown here is derived from an EMBL/GenBank/DDBJ whole genome shotgun (WGS) entry which is preliminary data.</text>
</comment>
<reference evidence="2 3" key="1">
    <citation type="submission" date="2017-10" db="EMBL/GenBank/DDBJ databases">
        <title>Sequencing the genomes of 1000 actinobacteria strains.</title>
        <authorList>
            <person name="Klenk H.-P."/>
        </authorList>
    </citation>
    <scope>NUCLEOTIDE SEQUENCE [LARGE SCALE GENOMIC DNA]</scope>
    <source>
        <strain evidence="2 3">DSM 21798</strain>
    </source>
</reference>
<dbReference type="InterPro" id="IPR051606">
    <property type="entry name" value="Polyketide_Oxido-like"/>
</dbReference>
<dbReference type="AlphaFoldDB" id="A0A2A9DS02"/>
<name>A0A2A9DS02_9MICO</name>
<keyword evidence="3" id="KW-1185">Reference proteome</keyword>
<dbReference type="SUPFAM" id="SSF51735">
    <property type="entry name" value="NAD(P)-binding Rossmann-fold domains"/>
    <property type="match status" value="1"/>
</dbReference>
<gene>
    <name evidence="2" type="ORF">ATJ78_0259</name>
</gene>
<dbReference type="PANTHER" id="PTHR43355:SF2">
    <property type="entry name" value="FLAVIN REDUCTASE (NADPH)"/>
    <property type="match status" value="1"/>
</dbReference>
<evidence type="ECO:0000259" key="1">
    <source>
        <dbReference type="Pfam" id="PF13460"/>
    </source>
</evidence>
<proteinExistence type="predicted"/>
<dbReference type="InterPro" id="IPR036291">
    <property type="entry name" value="NAD(P)-bd_dom_sf"/>
</dbReference>
<evidence type="ECO:0000313" key="3">
    <source>
        <dbReference type="Proteomes" id="UP000221369"/>
    </source>
</evidence>
<organism evidence="2 3">
    <name type="scientific">Paramicrobacterium agarici</name>
    <dbReference type="NCBI Taxonomy" id="630514"/>
    <lineage>
        <taxon>Bacteria</taxon>
        <taxon>Bacillati</taxon>
        <taxon>Actinomycetota</taxon>
        <taxon>Actinomycetes</taxon>
        <taxon>Micrococcales</taxon>
        <taxon>Microbacteriaceae</taxon>
        <taxon>Paramicrobacterium</taxon>
    </lineage>
</organism>